<evidence type="ECO:0000256" key="1">
    <source>
        <dbReference type="ARBA" id="ARBA00023015"/>
    </source>
</evidence>
<dbReference type="Pfam" id="PF14246">
    <property type="entry name" value="TetR_C_7"/>
    <property type="match status" value="1"/>
</dbReference>
<dbReference type="FunFam" id="1.10.10.60:FF:000141">
    <property type="entry name" value="TetR family transcriptional regulator"/>
    <property type="match status" value="1"/>
</dbReference>
<dbReference type="Gene3D" id="1.10.357.10">
    <property type="entry name" value="Tetracycline Repressor, domain 2"/>
    <property type="match status" value="1"/>
</dbReference>
<dbReference type="GO" id="GO:0000976">
    <property type="term" value="F:transcription cis-regulatory region binding"/>
    <property type="evidence" value="ECO:0007669"/>
    <property type="project" value="TreeGrafter"/>
</dbReference>
<evidence type="ECO:0000313" key="9">
    <source>
        <dbReference type="Proteomes" id="UP000565205"/>
    </source>
</evidence>
<keyword evidence="2 4" id="KW-0238">DNA-binding</keyword>
<dbReference type="PRINTS" id="PR00455">
    <property type="entry name" value="HTHTETR"/>
</dbReference>
<dbReference type="AlphaFoldDB" id="A0A850NSH2"/>
<dbReference type="Pfam" id="PF00440">
    <property type="entry name" value="TetR_N"/>
    <property type="match status" value="1"/>
</dbReference>
<dbReference type="Proteomes" id="UP000557688">
    <property type="component" value="Unassembled WGS sequence"/>
</dbReference>
<dbReference type="EMBL" id="JABXXQ010000208">
    <property type="protein sequence ID" value="NVN30736.1"/>
    <property type="molecule type" value="Genomic_DNA"/>
</dbReference>
<dbReference type="InterPro" id="IPR039536">
    <property type="entry name" value="TetR_C_Proteobacteria"/>
</dbReference>
<evidence type="ECO:0000256" key="3">
    <source>
        <dbReference type="ARBA" id="ARBA00023163"/>
    </source>
</evidence>
<organism evidence="7 9">
    <name type="scientific">Endobacter medicaginis</name>
    <dbReference type="NCBI Taxonomy" id="1181271"/>
    <lineage>
        <taxon>Bacteria</taxon>
        <taxon>Pseudomonadati</taxon>
        <taxon>Pseudomonadota</taxon>
        <taxon>Alphaproteobacteria</taxon>
        <taxon>Acetobacterales</taxon>
        <taxon>Acetobacteraceae</taxon>
        <taxon>Endobacter</taxon>
    </lineage>
</organism>
<dbReference type="InterPro" id="IPR009057">
    <property type="entry name" value="Homeodomain-like_sf"/>
</dbReference>
<reference evidence="6 8" key="2">
    <citation type="submission" date="2020-08" db="EMBL/GenBank/DDBJ databases">
        <title>Genomic Encyclopedia of Type Strains, Phase III (KMG-III): the genomes of soil and plant-associated and newly described type strains.</title>
        <authorList>
            <person name="Whitman W."/>
        </authorList>
    </citation>
    <scope>NUCLEOTIDE SEQUENCE [LARGE SCALE GENOMIC DNA]</scope>
    <source>
        <strain evidence="6 8">CECT 8088</strain>
    </source>
</reference>
<accession>A0A850NSH2</accession>
<evidence type="ECO:0000313" key="6">
    <source>
        <dbReference type="EMBL" id="MBB3175161.1"/>
    </source>
</evidence>
<feature type="DNA-binding region" description="H-T-H motif" evidence="4">
    <location>
        <begin position="33"/>
        <end position="52"/>
    </location>
</feature>
<dbReference type="PROSITE" id="PS50977">
    <property type="entry name" value="HTH_TETR_2"/>
    <property type="match status" value="1"/>
</dbReference>
<keyword evidence="3" id="KW-0804">Transcription</keyword>
<reference evidence="7 9" key="1">
    <citation type="submission" date="2020-06" db="EMBL/GenBank/DDBJ databases">
        <title>Description of novel acetic acid bacteria.</title>
        <authorList>
            <person name="Sombolestani A."/>
        </authorList>
    </citation>
    <scope>NUCLEOTIDE SEQUENCE [LARGE SCALE GENOMIC DNA]</scope>
    <source>
        <strain evidence="7 9">LMG 26838</strain>
    </source>
</reference>
<dbReference type="Proteomes" id="UP000565205">
    <property type="component" value="Unassembled WGS sequence"/>
</dbReference>
<dbReference type="GO" id="GO:0003700">
    <property type="term" value="F:DNA-binding transcription factor activity"/>
    <property type="evidence" value="ECO:0007669"/>
    <property type="project" value="TreeGrafter"/>
</dbReference>
<evidence type="ECO:0000313" key="7">
    <source>
        <dbReference type="EMBL" id="NVN30736.1"/>
    </source>
</evidence>
<feature type="domain" description="HTH tetR-type" evidence="5">
    <location>
        <begin position="10"/>
        <end position="70"/>
    </location>
</feature>
<dbReference type="InterPro" id="IPR001647">
    <property type="entry name" value="HTH_TetR"/>
</dbReference>
<comment type="caution">
    <text evidence="7">The sequence shown here is derived from an EMBL/GenBank/DDBJ whole genome shotgun (WGS) entry which is preliminary data.</text>
</comment>
<evidence type="ECO:0000313" key="8">
    <source>
        <dbReference type="Proteomes" id="UP000557688"/>
    </source>
</evidence>
<evidence type="ECO:0000259" key="5">
    <source>
        <dbReference type="PROSITE" id="PS50977"/>
    </source>
</evidence>
<dbReference type="PANTHER" id="PTHR30055">
    <property type="entry name" value="HTH-TYPE TRANSCRIPTIONAL REGULATOR RUTR"/>
    <property type="match status" value="1"/>
</dbReference>
<protein>
    <submittedName>
        <fullName evidence="6 7">AcrR family transcriptional regulator</fullName>
    </submittedName>
</protein>
<keyword evidence="8" id="KW-1185">Reference proteome</keyword>
<dbReference type="InterPro" id="IPR050109">
    <property type="entry name" value="HTH-type_TetR-like_transc_reg"/>
</dbReference>
<dbReference type="InterPro" id="IPR036271">
    <property type="entry name" value="Tet_transcr_reg_TetR-rel_C_sf"/>
</dbReference>
<dbReference type="EMBL" id="JACHXV010000019">
    <property type="protein sequence ID" value="MBB3175161.1"/>
    <property type="molecule type" value="Genomic_DNA"/>
</dbReference>
<name>A0A850NSH2_9PROT</name>
<dbReference type="SUPFAM" id="SSF48498">
    <property type="entry name" value="Tetracyclin repressor-like, C-terminal domain"/>
    <property type="match status" value="1"/>
</dbReference>
<keyword evidence="1" id="KW-0805">Transcription regulation</keyword>
<dbReference type="PANTHER" id="PTHR30055:SF146">
    <property type="entry name" value="HTH-TYPE TRANSCRIPTIONAL DUAL REGULATOR CECR"/>
    <property type="match status" value="1"/>
</dbReference>
<dbReference type="Gene3D" id="1.10.10.60">
    <property type="entry name" value="Homeodomain-like"/>
    <property type="match status" value="1"/>
</dbReference>
<gene>
    <name evidence="6" type="ORF">FHR90_003011</name>
    <name evidence="7" type="ORF">HUK83_10385</name>
</gene>
<evidence type="ECO:0000256" key="4">
    <source>
        <dbReference type="PROSITE-ProRule" id="PRU00335"/>
    </source>
</evidence>
<dbReference type="RefSeq" id="WP_176624513.1">
    <property type="nucleotide sequence ID" value="NZ_JABXXQ010000208.1"/>
</dbReference>
<evidence type="ECO:0000256" key="2">
    <source>
        <dbReference type="ARBA" id="ARBA00023125"/>
    </source>
</evidence>
<proteinExistence type="predicted"/>
<dbReference type="SUPFAM" id="SSF46689">
    <property type="entry name" value="Homeodomain-like"/>
    <property type="match status" value="1"/>
</dbReference>
<sequence length="208" mass="22890">MRNKAADATAEKRRQIIEGAAALFTRHGYEGASMADIAAGAGVSKGTLYNYFACKSDLFAAFVGEMAQGMLPQLFDGIDTLPPREALVAIGERVLRKMLSQRSLDLYRVVVSEAGQFPHLAQIFFDALPRRARETLVAWIDRQVTAGELSVADPIFAADQFFALLHTRIVVCARLQLPRDESDAALRHVANAAADMFIAFYRRPTQGE</sequence>